<dbReference type="Proteomes" id="UP000016762">
    <property type="component" value="Unassembled WGS sequence"/>
</dbReference>
<reference evidence="8 9" key="1">
    <citation type="journal article" date="2014" name="FEMS Microbiol. Ecol.">
        <title>Genomic differentiation among two strains of the PS1 clade isolated from geographically separated marine habitats.</title>
        <authorList>
            <person name="Jimenez-Infante F."/>
            <person name="Ngugi D.K."/>
            <person name="Alam I."/>
            <person name="Rashid M."/>
            <person name="Baalawi W."/>
            <person name="Kamau A.A."/>
            <person name="Bajic V.B."/>
            <person name="Stingl U."/>
        </authorList>
    </citation>
    <scope>NUCLEOTIDE SEQUENCE [LARGE SCALE GENOMIC DNA]</scope>
    <source>
        <strain evidence="8 9">RS24</strain>
    </source>
</reference>
<evidence type="ECO:0000256" key="5">
    <source>
        <dbReference type="ARBA" id="ARBA00023002"/>
    </source>
</evidence>
<dbReference type="Gene3D" id="1.10.540.10">
    <property type="entry name" value="Acyl-CoA dehydrogenase/oxidase, N-terminal domain"/>
    <property type="match status" value="1"/>
</dbReference>
<dbReference type="GO" id="GO:0050660">
    <property type="term" value="F:flavin adenine dinucleotide binding"/>
    <property type="evidence" value="ECO:0007669"/>
    <property type="project" value="InterPro"/>
</dbReference>
<keyword evidence="5 8" id="KW-0560">Oxidoreductase</keyword>
<dbReference type="InterPro" id="IPR009100">
    <property type="entry name" value="AcylCoA_DH/oxidase_NM_dom_sf"/>
</dbReference>
<evidence type="ECO:0000313" key="8">
    <source>
        <dbReference type="EMBL" id="ERL47190.1"/>
    </source>
</evidence>
<evidence type="ECO:0000313" key="9">
    <source>
        <dbReference type="Proteomes" id="UP000016762"/>
    </source>
</evidence>
<feature type="domain" description="Acyl-CoA dehydrogenase/oxidase N-terminal" evidence="7">
    <location>
        <begin position="8"/>
        <end position="121"/>
    </location>
</feature>
<gene>
    <name evidence="8" type="primary">bphC</name>
    <name evidence="8" type="ORF">RS24_00108</name>
</gene>
<feature type="domain" description="Acyl-CoA dehydrogenase/oxidase C-terminal" evidence="6">
    <location>
        <begin position="218"/>
        <end position="346"/>
    </location>
</feature>
<evidence type="ECO:0000259" key="7">
    <source>
        <dbReference type="Pfam" id="PF02771"/>
    </source>
</evidence>
<dbReference type="InterPro" id="IPR013786">
    <property type="entry name" value="AcylCoA_DH/ox_N"/>
</dbReference>
<evidence type="ECO:0000259" key="6">
    <source>
        <dbReference type="Pfam" id="PF00441"/>
    </source>
</evidence>
<dbReference type="SUPFAM" id="SSF56645">
    <property type="entry name" value="Acyl-CoA dehydrogenase NM domain-like"/>
    <property type="match status" value="1"/>
</dbReference>
<dbReference type="PANTHER" id="PTHR43884">
    <property type="entry name" value="ACYL-COA DEHYDROGENASE"/>
    <property type="match status" value="1"/>
</dbReference>
<accession>U2WUH3</accession>
<dbReference type="Gene3D" id="1.20.140.10">
    <property type="entry name" value="Butyryl-CoA Dehydrogenase, subunit A, domain 3"/>
    <property type="match status" value="1"/>
</dbReference>
<organism evidence="8 9">
    <name type="scientific">Candidatus Micropelagius thuwalensis</name>
    <dbReference type="NCBI Taxonomy" id="1397666"/>
    <lineage>
        <taxon>Bacteria</taxon>
        <taxon>Pseudomonadati</taxon>
        <taxon>Pseudomonadota</taxon>
        <taxon>Alphaproteobacteria</taxon>
        <taxon>PS1 clade</taxon>
        <taxon>Candidatus Micropelagius</taxon>
    </lineage>
</organism>
<dbReference type="GO" id="GO:0003995">
    <property type="term" value="F:acyl-CoA dehydrogenase activity"/>
    <property type="evidence" value="ECO:0007669"/>
    <property type="project" value="TreeGrafter"/>
</dbReference>
<keyword evidence="8" id="KW-0223">Dioxygenase</keyword>
<dbReference type="GO" id="GO:0018583">
    <property type="term" value="F:biphenyl-2,3-diol 1,2-dioxygenase activity"/>
    <property type="evidence" value="ECO:0007669"/>
    <property type="project" value="UniProtKB-EC"/>
</dbReference>
<keyword evidence="9" id="KW-1185">Reference proteome</keyword>
<sequence>MPPFPFQEDHEMIREAVKGWLSDWEDGGKTLHRVAKDGHGFDRAAWEGFARDQGMAGISIAEQYGGADMGLLGRTVIMEETGYTLFSAPFFSTCVLAADIIEAFASEDDKADLLSKIASGDIIISALDGRGKLSLEDNKLNGTISPATDAVHADLILVAIQNKDNDIVLTGYSPNTAGLSVTPYASIDPTRSQAKVSFDNVSLSDGQAIGKTDETAFSQTLQIAHGALAAECVGGGQRCLDMTLDYANQRVQFGRQIGSFQSVKHKCADMFIALESARSASYFAASPDLDGDRTAKFEAALIAKNYASEAFFKIAGDAIQMHGGIGFTWEYPLHYFFKRARSNRALFTSSEDGFQMLADQIGLKSNTSAIMGK</sequence>
<dbReference type="PANTHER" id="PTHR43884:SF20">
    <property type="entry name" value="ACYL-COA DEHYDROGENASE FADE28"/>
    <property type="match status" value="1"/>
</dbReference>
<protein>
    <submittedName>
        <fullName evidence="8">Biphenyl-23-diol 12-dioxygenase 1 protein</fullName>
        <ecNumber evidence="8">1.13.11.39</ecNumber>
    </submittedName>
</protein>
<dbReference type="SUPFAM" id="SSF47203">
    <property type="entry name" value="Acyl-CoA dehydrogenase C-terminal domain-like"/>
    <property type="match status" value="1"/>
</dbReference>
<dbReference type="EMBL" id="AWXE01000001">
    <property type="protein sequence ID" value="ERL47190.1"/>
    <property type="molecule type" value="Genomic_DNA"/>
</dbReference>
<dbReference type="InterPro" id="IPR009075">
    <property type="entry name" value="AcylCo_DH/oxidase_C"/>
</dbReference>
<evidence type="ECO:0000256" key="3">
    <source>
        <dbReference type="ARBA" id="ARBA00022630"/>
    </source>
</evidence>
<dbReference type="eggNOG" id="COG1960">
    <property type="taxonomic scope" value="Bacteria"/>
</dbReference>
<dbReference type="InterPro" id="IPR037069">
    <property type="entry name" value="AcylCoA_DH/ox_N_sf"/>
</dbReference>
<proteinExistence type="inferred from homology"/>
<comment type="cofactor">
    <cofactor evidence="1">
        <name>FAD</name>
        <dbReference type="ChEBI" id="CHEBI:57692"/>
    </cofactor>
</comment>
<dbReference type="EC" id="1.13.11.39" evidence="8"/>
<keyword evidence="4" id="KW-0274">FAD</keyword>
<dbReference type="STRING" id="1397666.RS24_00108"/>
<dbReference type="RefSeq" id="WP_021776209.1">
    <property type="nucleotide sequence ID" value="NZ_AWXE01000001.1"/>
</dbReference>
<dbReference type="Pfam" id="PF00441">
    <property type="entry name" value="Acyl-CoA_dh_1"/>
    <property type="match status" value="1"/>
</dbReference>
<dbReference type="OrthoDB" id="7328575at2"/>
<comment type="caution">
    <text evidence="8">The sequence shown here is derived from an EMBL/GenBank/DDBJ whole genome shotgun (WGS) entry which is preliminary data.</text>
</comment>
<evidence type="ECO:0000256" key="1">
    <source>
        <dbReference type="ARBA" id="ARBA00001974"/>
    </source>
</evidence>
<evidence type="ECO:0000256" key="2">
    <source>
        <dbReference type="ARBA" id="ARBA00009347"/>
    </source>
</evidence>
<dbReference type="InterPro" id="IPR036250">
    <property type="entry name" value="AcylCo_DH-like_C"/>
</dbReference>
<dbReference type="AlphaFoldDB" id="U2WUH3"/>
<dbReference type="CDD" id="cd00567">
    <property type="entry name" value="ACAD"/>
    <property type="match status" value="1"/>
</dbReference>
<comment type="similarity">
    <text evidence="2">Belongs to the acyl-CoA dehydrogenase family.</text>
</comment>
<keyword evidence="3" id="KW-0285">Flavoprotein</keyword>
<name>U2WUH3_9PROT</name>
<dbReference type="Pfam" id="PF02771">
    <property type="entry name" value="Acyl-CoA_dh_N"/>
    <property type="match status" value="1"/>
</dbReference>
<evidence type="ECO:0000256" key="4">
    <source>
        <dbReference type="ARBA" id="ARBA00022827"/>
    </source>
</evidence>